<dbReference type="Gene3D" id="3.10.100.10">
    <property type="entry name" value="Mannose-Binding Protein A, subunit A"/>
    <property type="match status" value="1"/>
</dbReference>
<evidence type="ECO:0000313" key="5">
    <source>
        <dbReference type="Proteomes" id="UP001044222"/>
    </source>
</evidence>
<name>A0A9D3RU80_ANGAN</name>
<evidence type="ECO:0000256" key="1">
    <source>
        <dbReference type="ARBA" id="ARBA00023157"/>
    </source>
</evidence>
<dbReference type="InterPro" id="IPR050111">
    <property type="entry name" value="C-type_lectin/snaclec_domain"/>
</dbReference>
<dbReference type="PANTHER" id="PTHR22803">
    <property type="entry name" value="MANNOSE, PHOSPHOLIPASE, LECTIN RECEPTOR RELATED"/>
    <property type="match status" value="1"/>
</dbReference>
<feature type="domain" description="C-type lectin" evidence="3">
    <location>
        <begin position="41"/>
        <end position="161"/>
    </location>
</feature>
<keyword evidence="2" id="KW-0732">Signal</keyword>
<protein>
    <recommendedName>
        <fullName evidence="3">C-type lectin domain-containing protein</fullName>
    </recommendedName>
</protein>
<dbReference type="InterPro" id="IPR001304">
    <property type="entry name" value="C-type_lectin-like"/>
</dbReference>
<feature type="chain" id="PRO_5039293743" description="C-type lectin domain-containing protein" evidence="2">
    <location>
        <begin position="25"/>
        <end position="178"/>
    </location>
</feature>
<dbReference type="InterPro" id="IPR016186">
    <property type="entry name" value="C-type_lectin-like/link_sf"/>
</dbReference>
<dbReference type="InterPro" id="IPR018378">
    <property type="entry name" value="C-type_lectin_CS"/>
</dbReference>
<dbReference type="SMART" id="SM00034">
    <property type="entry name" value="CLECT"/>
    <property type="match status" value="1"/>
</dbReference>
<dbReference type="AlphaFoldDB" id="A0A9D3RU80"/>
<gene>
    <name evidence="4" type="ORF">ANANG_G00172940</name>
</gene>
<proteinExistence type="predicted"/>
<reference evidence="4" key="1">
    <citation type="submission" date="2021-01" db="EMBL/GenBank/DDBJ databases">
        <title>A chromosome-scale assembly of European eel, Anguilla anguilla.</title>
        <authorList>
            <person name="Henkel C."/>
            <person name="Jong-Raadsen S.A."/>
            <person name="Dufour S."/>
            <person name="Weltzien F.-A."/>
            <person name="Palstra A.P."/>
            <person name="Pelster B."/>
            <person name="Spaink H.P."/>
            <person name="Van Den Thillart G.E."/>
            <person name="Jansen H."/>
            <person name="Zahm M."/>
            <person name="Klopp C."/>
            <person name="Cedric C."/>
            <person name="Louis A."/>
            <person name="Berthelot C."/>
            <person name="Parey E."/>
            <person name="Roest Crollius H."/>
            <person name="Montfort J."/>
            <person name="Robinson-Rechavi M."/>
            <person name="Bucao C."/>
            <person name="Bouchez O."/>
            <person name="Gislard M."/>
            <person name="Lluch J."/>
            <person name="Milhes M."/>
            <person name="Lampietro C."/>
            <person name="Lopez Roques C."/>
            <person name="Donnadieu C."/>
            <person name="Braasch I."/>
            <person name="Desvignes T."/>
            <person name="Postlethwait J."/>
            <person name="Bobe J."/>
            <person name="Guiguen Y."/>
            <person name="Dirks R."/>
        </authorList>
    </citation>
    <scope>NUCLEOTIDE SEQUENCE</scope>
    <source>
        <strain evidence="4">Tag_6206</strain>
        <tissue evidence="4">Liver</tissue>
    </source>
</reference>
<dbReference type="Pfam" id="PF00059">
    <property type="entry name" value="Lectin_C"/>
    <property type="match status" value="1"/>
</dbReference>
<evidence type="ECO:0000313" key="4">
    <source>
        <dbReference type="EMBL" id="KAG5841991.1"/>
    </source>
</evidence>
<dbReference type="PROSITE" id="PS50041">
    <property type="entry name" value="C_TYPE_LECTIN_2"/>
    <property type="match status" value="1"/>
</dbReference>
<accession>A0A9D3RU80</accession>
<organism evidence="4 5">
    <name type="scientific">Anguilla anguilla</name>
    <name type="common">European freshwater eel</name>
    <name type="synonym">Muraena anguilla</name>
    <dbReference type="NCBI Taxonomy" id="7936"/>
    <lineage>
        <taxon>Eukaryota</taxon>
        <taxon>Metazoa</taxon>
        <taxon>Chordata</taxon>
        <taxon>Craniata</taxon>
        <taxon>Vertebrata</taxon>
        <taxon>Euteleostomi</taxon>
        <taxon>Actinopterygii</taxon>
        <taxon>Neopterygii</taxon>
        <taxon>Teleostei</taxon>
        <taxon>Anguilliformes</taxon>
        <taxon>Anguillidae</taxon>
        <taxon>Anguilla</taxon>
    </lineage>
</organism>
<dbReference type="Proteomes" id="UP001044222">
    <property type="component" value="Chromosome 9"/>
</dbReference>
<dbReference type="CDD" id="cd00037">
    <property type="entry name" value="CLECT"/>
    <property type="match status" value="1"/>
</dbReference>
<dbReference type="SUPFAM" id="SSF56436">
    <property type="entry name" value="C-type lectin-like"/>
    <property type="match status" value="1"/>
</dbReference>
<keyword evidence="5" id="KW-1185">Reference proteome</keyword>
<dbReference type="PROSITE" id="PS00615">
    <property type="entry name" value="C_TYPE_LECTIN_1"/>
    <property type="match status" value="1"/>
</dbReference>
<evidence type="ECO:0000259" key="3">
    <source>
        <dbReference type="PROSITE" id="PS50041"/>
    </source>
</evidence>
<feature type="non-terminal residue" evidence="4">
    <location>
        <position position="178"/>
    </location>
</feature>
<sequence>MASFTLSTFLGVAVLSSMALESHGVGIELLQGSCPDGWFYHNSRCFRHFSDKKTWIDAEVNCINLGGNLASVHSEDEHQFLQQLHLAFDRVENEYWIGMSDLYKDNGWFWTDGTNPRDFSKWSPREPNHTDNVEHCVNANYGGSKGWNDNSCTRTFASICAKRLNDQCGLQYQAGPYA</sequence>
<comment type="caution">
    <text evidence="4">The sequence shown here is derived from an EMBL/GenBank/DDBJ whole genome shotgun (WGS) entry which is preliminary data.</text>
</comment>
<dbReference type="InterPro" id="IPR016187">
    <property type="entry name" value="CTDL_fold"/>
</dbReference>
<evidence type="ECO:0000256" key="2">
    <source>
        <dbReference type="SAM" id="SignalP"/>
    </source>
</evidence>
<keyword evidence="1" id="KW-1015">Disulfide bond</keyword>
<feature type="signal peptide" evidence="2">
    <location>
        <begin position="1"/>
        <end position="24"/>
    </location>
</feature>
<dbReference type="EMBL" id="JAFIRN010000009">
    <property type="protein sequence ID" value="KAG5841991.1"/>
    <property type="molecule type" value="Genomic_DNA"/>
</dbReference>